<sequence>MAKDNAQLDQSSIFKRFRRSQQQSTSFPITDQHRRDRDSVINQTLNNDKRKSIHKSVIDYTYDNTNNNLQLTTDWSSMNITTVMSSYFYLNSRTNSIE</sequence>
<evidence type="ECO:0000256" key="1">
    <source>
        <dbReference type="SAM" id="MobiDB-lite"/>
    </source>
</evidence>
<dbReference type="EMBL" id="CAJNOO010000026">
    <property type="protein sequence ID" value="CAF0752938.1"/>
    <property type="molecule type" value="Genomic_DNA"/>
</dbReference>
<name>A0A813PG38_9BILA</name>
<feature type="region of interest" description="Disordered" evidence="1">
    <location>
        <begin position="1"/>
        <end position="38"/>
    </location>
</feature>
<evidence type="ECO:0000313" key="3">
    <source>
        <dbReference type="Proteomes" id="UP000663882"/>
    </source>
</evidence>
<evidence type="ECO:0000313" key="2">
    <source>
        <dbReference type="EMBL" id="CAF0752938.1"/>
    </source>
</evidence>
<protein>
    <submittedName>
        <fullName evidence="2">Uncharacterized protein</fullName>
    </submittedName>
</protein>
<reference evidence="2" key="1">
    <citation type="submission" date="2021-02" db="EMBL/GenBank/DDBJ databases">
        <authorList>
            <person name="Nowell W R."/>
        </authorList>
    </citation>
    <scope>NUCLEOTIDE SEQUENCE</scope>
</reference>
<accession>A0A813PG38</accession>
<gene>
    <name evidence="2" type="ORF">RFH988_LOCUS1404</name>
</gene>
<dbReference type="AlphaFoldDB" id="A0A813PG38"/>
<proteinExistence type="predicted"/>
<feature type="compositionally biased region" description="Polar residues" evidence="1">
    <location>
        <begin position="20"/>
        <end position="29"/>
    </location>
</feature>
<dbReference type="Proteomes" id="UP000663882">
    <property type="component" value="Unassembled WGS sequence"/>
</dbReference>
<organism evidence="2 3">
    <name type="scientific">Rotaria sordida</name>
    <dbReference type="NCBI Taxonomy" id="392033"/>
    <lineage>
        <taxon>Eukaryota</taxon>
        <taxon>Metazoa</taxon>
        <taxon>Spiralia</taxon>
        <taxon>Gnathifera</taxon>
        <taxon>Rotifera</taxon>
        <taxon>Eurotatoria</taxon>
        <taxon>Bdelloidea</taxon>
        <taxon>Philodinida</taxon>
        <taxon>Philodinidae</taxon>
        <taxon>Rotaria</taxon>
    </lineage>
</organism>
<comment type="caution">
    <text evidence="2">The sequence shown here is derived from an EMBL/GenBank/DDBJ whole genome shotgun (WGS) entry which is preliminary data.</text>
</comment>